<gene>
    <name evidence="6" type="ORF">SUNI508_11814</name>
</gene>
<keyword evidence="4" id="KW-0560">Oxidoreductase</keyword>
<reference evidence="6 7" key="1">
    <citation type="journal article" date="2024" name="J. Plant Pathol.">
        <title>Sequence and assembly of the genome of Seiridium unicorne, isolate CBS 538.82, causal agent of cypress canker disease.</title>
        <authorList>
            <person name="Scali E."/>
            <person name="Rocca G.D."/>
            <person name="Danti R."/>
            <person name="Garbelotto M."/>
            <person name="Barberini S."/>
            <person name="Baroncelli R."/>
            <person name="Emiliani G."/>
        </authorList>
    </citation>
    <scope>NUCLEOTIDE SEQUENCE [LARGE SCALE GENOMIC DNA]</scope>
    <source>
        <strain evidence="6 7">BM-138-508</strain>
    </source>
</reference>
<evidence type="ECO:0000256" key="1">
    <source>
        <dbReference type="ARBA" id="ARBA00006442"/>
    </source>
</evidence>
<comment type="similarity">
    <text evidence="1">Belongs to the FAD-dependent oxidoreductase family.</text>
</comment>
<accession>A0ABR2UG70</accession>
<dbReference type="Proteomes" id="UP001408356">
    <property type="component" value="Unassembled WGS sequence"/>
</dbReference>
<evidence type="ECO:0000256" key="3">
    <source>
        <dbReference type="ARBA" id="ARBA00022827"/>
    </source>
</evidence>
<keyword evidence="2" id="KW-0285">Flavoprotein</keyword>
<dbReference type="InterPro" id="IPR036188">
    <property type="entry name" value="FAD/NAD-bd_sf"/>
</dbReference>
<dbReference type="PANTHER" id="PTHR43735">
    <property type="entry name" value="APOPTOSIS-INDUCING FACTOR 1"/>
    <property type="match status" value="1"/>
</dbReference>
<evidence type="ECO:0000313" key="7">
    <source>
        <dbReference type="Proteomes" id="UP001408356"/>
    </source>
</evidence>
<keyword evidence="7" id="KW-1185">Reference proteome</keyword>
<evidence type="ECO:0000256" key="2">
    <source>
        <dbReference type="ARBA" id="ARBA00022630"/>
    </source>
</evidence>
<evidence type="ECO:0000313" key="6">
    <source>
        <dbReference type="EMBL" id="KAK9413605.1"/>
    </source>
</evidence>
<evidence type="ECO:0000256" key="4">
    <source>
        <dbReference type="ARBA" id="ARBA00023002"/>
    </source>
</evidence>
<feature type="domain" description="FAD/NAD(P)-binding" evidence="5">
    <location>
        <begin position="14"/>
        <end position="182"/>
    </location>
</feature>
<comment type="caution">
    <text evidence="6">The sequence shown here is derived from an EMBL/GenBank/DDBJ whole genome shotgun (WGS) entry which is preliminary data.</text>
</comment>
<sequence length="225" mass="24754">MNLIQQPIKDSQNKIANSKHIVIGGAGVVGVEFARELGDLLQRRGLPVDCEEREVTLVCPGDRVLPMLPVQVGLHAEKLLKQKGVQLLKERRIDSVSRDHDSGVWSIVLTDGQIIHADFYISTAGLIPNTSFVPKTLLSSEGWITVDEKLRVVSNNTDDGYHQQVYRLFASGDVTTHEPRIVRPIAEQAAVVAANIKADIDGIALEDIKRLAYLNMIVRAGIHLA</sequence>
<evidence type="ECO:0000259" key="5">
    <source>
        <dbReference type="Pfam" id="PF07992"/>
    </source>
</evidence>
<dbReference type="SUPFAM" id="SSF51905">
    <property type="entry name" value="FAD/NAD(P)-binding domain"/>
    <property type="match status" value="1"/>
</dbReference>
<organism evidence="6 7">
    <name type="scientific">Seiridium unicorne</name>
    <dbReference type="NCBI Taxonomy" id="138068"/>
    <lineage>
        <taxon>Eukaryota</taxon>
        <taxon>Fungi</taxon>
        <taxon>Dikarya</taxon>
        <taxon>Ascomycota</taxon>
        <taxon>Pezizomycotina</taxon>
        <taxon>Sordariomycetes</taxon>
        <taxon>Xylariomycetidae</taxon>
        <taxon>Amphisphaeriales</taxon>
        <taxon>Sporocadaceae</taxon>
        <taxon>Seiridium</taxon>
    </lineage>
</organism>
<dbReference type="PRINTS" id="PR00368">
    <property type="entry name" value="FADPNR"/>
</dbReference>
<dbReference type="InterPro" id="IPR023753">
    <property type="entry name" value="FAD/NAD-binding_dom"/>
</dbReference>
<dbReference type="Pfam" id="PF07992">
    <property type="entry name" value="Pyr_redox_2"/>
    <property type="match status" value="1"/>
</dbReference>
<proteinExistence type="inferred from homology"/>
<dbReference type="EMBL" id="JARVKF010000437">
    <property type="protein sequence ID" value="KAK9413605.1"/>
    <property type="molecule type" value="Genomic_DNA"/>
</dbReference>
<keyword evidence="3" id="KW-0274">FAD</keyword>
<name>A0ABR2UG70_9PEZI</name>
<dbReference type="Gene3D" id="3.50.50.100">
    <property type="match status" value="1"/>
</dbReference>
<protein>
    <submittedName>
        <fullName evidence="6">FAD/NAD(P)-binding domain-containing protein</fullName>
    </submittedName>
</protein>
<dbReference type="PANTHER" id="PTHR43735:SF3">
    <property type="entry name" value="FERROPTOSIS SUPPRESSOR PROTEIN 1"/>
    <property type="match status" value="1"/>
</dbReference>